<accession>A0AAD5PSB2</accession>
<dbReference type="Pfam" id="PF17921">
    <property type="entry name" value="Integrase_H2C2"/>
    <property type="match status" value="1"/>
</dbReference>
<dbReference type="Gene3D" id="3.30.420.10">
    <property type="entry name" value="Ribonuclease H-like superfamily/Ribonuclease H"/>
    <property type="match status" value="2"/>
</dbReference>
<dbReference type="InterPro" id="IPR041588">
    <property type="entry name" value="Integrase_H2C2"/>
</dbReference>
<dbReference type="InterPro" id="IPR001584">
    <property type="entry name" value="Integrase_cat-core"/>
</dbReference>
<keyword evidence="4" id="KW-1185">Reference proteome</keyword>
<dbReference type="Gene3D" id="1.10.340.70">
    <property type="match status" value="1"/>
</dbReference>
<sequence>MVRGLLEVNHDSLLAGHLGIQKTIDRILRQYTWPNLDASVKEYVKSCLICSRRKAIGGNRAPLLPLPPVEGVWERIAMDVVGPVQESAKGYRYILVLSDYASRFIRRIRTTAYHPQTDGLVERFNRTLCDMLACYVADEPEKWDKYLPFVTFAYNTAKQASIKETPFYLFFGREPIMPNDIKINRRYETYEDTSMMYSHQWEKAQKLAREHLFKAATRQKKYYDNNTKMKITGSFWIGSFDTIYSQETKLITPLECWRLVNDKKCGENNMQTGPTSISFIATPTVCEEYIDLHKSRPQRSPLQEVQFLFNTPIKDEQLGIRLYSISYAWGTIRLVHKKAKVIYEEGKISQKNATLYISYQPGSSNSLTTYSQSSADEVLPSGTEFEYIVDHTIRIQNSNICITETTNNHVFAATCSEDSTKWILEKDNFYIISQESEMCLTLVSDEILKLEQCSMEEESLRNQQWYFQTINTNPEIVENFPDITLQEIREVKMEQRKTITTTINSPIFGGILKTNHGTGNIIWDMIAWGLLKNGQHPNEKCQTTTTRPTTTTTRATTTTRPTTTTTRATTTTTKATTTTRPTSTTTSKPIITPKFETPKTTTTSTTTTTIRTTTTNPTEEIGFEIIEDNEHPIQQEKPEAASLTLEKVPEEPTQEISQTKGKTPENEENGLPKNINEFEEKVTFQINKLHEQYKIRIETEHENKLAKEIRDVYCQLSTIKRNQAVILAQGKGILAASTIGLPICSRVQGAGQALSLQQCEEKRIFVSAKESKCGFQPFFTYEDKNCTIGIDGWSIHPYSDCFWKSHLVNLNGFTHIWEHNSTNGDWVKQKPSIHMPNLDLITEFEELHLNDFDYGLKSHPAHEKMEMEQLNILNDIVGRMQESEANSVSDIIMSEK</sequence>
<gene>
    <name evidence="3" type="ORF">GHT06_018484</name>
</gene>
<feature type="region of interest" description="Disordered" evidence="1">
    <location>
        <begin position="648"/>
        <end position="672"/>
    </location>
</feature>
<dbReference type="InterPro" id="IPR035992">
    <property type="entry name" value="Ricin_B-like_lectins"/>
</dbReference>
<dbReference type="InterPro" id="IPR012337">
    <property type="entry name" value="RNaseH-like_sf"/>
</dbReference>
<dbReference type="SUPFAM" id="SSF50370">
    <property type="entry name" value="Ricin B-like lectins"/>
    <property type="match status" value="1"/>
</dbReference>
<feature type="region of interest" description="Disordered" evidence="1">
    <location>
        <begin position="538"/>
        <end position="611"/>
    </location>
</feature>
<dbReference type="PANTHER" id="PTHR47266">
    <property type="entry name" value="ENDONUCLEASE-RELATED"/>
    <property type="match status" value="1"/>
</dbReference>
<dbReference type="SUPFAM" id="SSF53098">
    <property type="entry name" value="Ribonuclease H-like"/>
    <property type="match status" value="1"/>
</dbReference>
<dbReference type="InterPro" id="IPR000772">
    <property type="entry name" value="Ricin_B_lectin"/>
</dbReference>
<dbReference type="AlphaFoldDB" id="A0AAD5PSB2"/>
<comment type="caution">
    <text evidence="3">The sequence shown here is derived from an EMBL/GenBank/DDBJ whole genome shotgun (WGS) entry which is preliminary data.</text>
</comment>
<feature type="domain" description="Integrase catalytic" evidence="2">
    <location>
        <begin position="105"/>
        <end position="174"/>
    </location>
</feature>
<dbReference type="Gene3D" id="2.80.10.50">
    <property type="match status" value="1"/>
</dbReference>
<evidence type="ECO:0000313" key="4">
    <source>
        <dbReference type="Proteomes" id="UP000820818"/>
    </source>
</evidence>
<dbReference type="GO" id="GO:0015074">
    <property type="term" value="P:DNA integration"/>
    <property type="evidence" value="ECO:0007669"/>
    <property type="project" value="InterPro"/>
</dbReference>
<dbReference type="EMBL" id="WJBH02000007">
    <property type="protein sequence ID" value="KAI9555943.1"/>
    <property type="molecule type" value="Genomic_DNA"/>
</dbReference>
<dbReference type="InterPro" id="IPR052160">
    <property type="entry name" value="Gypsy_RT_Integrase-like"/>
</dbReference>
<dbReference type="PROSITE" id="PS50994">
    <property type="entry name" value="INTEGRASE"/>
    <property type="match status" value="1"/>
</dbReference>
<organism evidence="3 4">
    <name type="scientific">Daphnia sinensis</name>
    <dbReference type="NCBI Taxonomy" id="1820382"/>
    <lineage>
        <taxon>Eukaryota</taxon>
        <taxon>Metazoa</taxon>
        <taxon>Ecdysozoa</taxon>
        <taxon>Arthropoda</taxon>
        <taxon>Crustacea</taxon>
        <taxon>Branchiopoda</taxon>
        <taxon>Diplostraca</taxon>
        <taxon>Cladocera</taxon>
        <taxon>Anomopoda</taxon>
        <taxon>Daphniidae</taxon>
        <taxon>Daphnia</taxon>
        <taxon>Daphnia similis group</taxon>
    </lineage>
</organism>
<evidence type="ECO:0000259" key="2">
    <source>
        <dbReference type="PROSITE" id="PS50994"/>
    </source>
</evidence>
<name>A0AAD5PSB2_9CRUS</name>
<dbReference type="InterPro" id="IPR036397">
    <property type="entry name" value="RNaseH_sf"/>
</dbReference>
<dbReference type="GO" id="GO:0003676">
    <property type="term" value="F:nucleic acid binding"/>
    <property type="evidence" value="ECO:0007669"/>
    <property type="project" value="InterPro"/>
</dbReference>
<dbReference type="Proteomes" id="UP000820818">
    <property type="component" value="Linkage Group LG7"/>
</dbReference>
<protein>
    <recommendedName>
        <fullName evidence="2">Integrase catalytic domain-containing protein</fullName>
    </recommendedName>
</protein>
<evidence type="ECO:0000313" key="3">
    <source>
        <dbReference type="EMBL" id="KAI9555943.1"/>
    </source>
</evidence>
<feature type="compositionally biased region" description="Low complexity" evidence="1">
    <location>
        <begin position="543"/>
        <end position="611"/>
    </location>
</feature>
<dbReference type="Pfam" id="PF00652">
    <property type="entry name" value="Ricin_B_lectin"/>
    <property type="match status" value="1"/>
</dbReference>
<evidence type="ECO:0000256" key="1">
    <source>
        <dbReference type="SAM" id="MobiDB-lite"/>
    </source>
</evidence>
<reference evidence="3 4" key="1">
    <citation type="submission" date="2022-05" db="EMBL/GenBank/DDBJ databases">
        <title>A multi-omics perspective on studying reproductive biology in Daphnia sinensis.</title>
        <authorList>
            <person name="Jia J."/>
        </authorList>
    </citation>
    <scope>NUCLEOTIDE SEQUENCE [LARGE SCALE GENOMIC DNA]</scope>
    <source>
        <strain evidence="3 4">WSL</strain>
    </source>
</reference>
<dbReference type="PROSITE" id="PS50231">
    <property type="entry name" value="RICIN_B_LECTIN"/>
    <property type="match status" value="1"/>
</dbReference>
<proteinExistence type="predicted"/>